<organism evidence="4">
    <name type="scientific">freshwater metagenome</name>
    <dbReference type="NCBI Taxonomy" id="449393"/>
    <lineage>
        <taxon>unclassified sequences</taxon>
        <taxon>metagenomes</taxon>
        <taxon>ecological metagenomes</taxon>
    </lineage>
</organism>
<dbReference type="AlphaFoldDB" id="A0A6J6TRW9"/>
<evidence type="ECO:0000256" key="1">
    <source>
        <dbReference type="SAM" id="Coils"/>
    </source>
</evidence>
<dbReference type="InterPro" id="IPR003709">
    <property type="entry name" value="VanY-like_core_dom"/>
</dbReference>
<dbReference type="Gene3D" id="6.10.250.3150">
    <property type="match status" value="1"/>
</dbReference>
<dbReference type="CDD" id="cd14814">
    <property type="entry name" value="Peptidase_M15"/>
    <property type="match status" value="1"/>
</dbReference>
<feature type="compositionally biased region" description="Low complexity" evidence="2">
    <location>
        <begin position="284"/>
        <end position="295"/>
    </location>
</feature>
<protein>
    <submittedName>
        <fullName evidence="4">Unannotated protein</fullName>
    </submittedName>
</protein>
<dbReference type="Pfam" id="PF02557">
    <property type="entry name" value="VanY"/>
    <property type="match status" value="1"/>
</dbReference>
<feature type="domain" description="D-alanyl-D-alanine carboxypeptidase-like core" evidence="3">
    <location>
        <begin position="331"/>
        <end position="446"/>
    </location>
</feature>
<feature type="coiled-coil region" evidence="1">
    <location>
        <begin position="92"/>
        <end position="131"/>
    </location>
</feature>
<keyword evidence="1" id="KW-0175">Coiled coil</keyword>
<dbReference type="SUPFAM" id="SSF55166">
    <property type="entry name" value="Hedgehog/DD-peptidase"/>
    <property type="match status" value="1"/>
</dbReference>
<dbReference type="Gene3D" id="3.30.1380.10">
    <property type="match status" value="1"/>
</dbReference>
<proteinExistence type="predicted"/>
<dbReference type="GO" id="GO:0008233">
    <property type="term" value="F:peptidase activity"/>
    <property type="evidence" value="ECO:0007669"/>
    <property type="project" value="InterPro"/>
</dbReference>
<feature type="compositionally biased region" description="Gly residues" evidence="2">
    <location>
        <begin position="297"/>
        <end position="315"/>
    </location>
</feature>
<dbReference type="GO" id="GO:0006508">
    <property type="term" value="P:proteolysis"/>
    <property type="evidence" value="ECO:0007669"/>
    <property type="project" value="InterPro"/>
</dbReference>
<gene>
    <name evidence="4" type="ORF">UFOPK2766_01587</name>
</gene>
<evidence type="ECO:0000313" key="4">
    <source>
        <dbReference type="EMBL" id="CAB4749858.1"/>
    </source>
</evidence>
<reference evidence="4" key="1">
    <citation type="submission" date="2020-05" db="EMBL/GenBank/DDBJ databases">
        <authorList>
            <person name="Chiriac C."/>
            <person name="Salcher M."/>
            <person name="Ghai R."/>
            <person name="Kavagutti S V."/>
        </authorList>
    </citation>
    <scope>NUCLEOTIDE SEQUENCE</scope>
</reference>
<sequence length="450" mass="45700">MNTSLTTSRAKNSVRLRARANLFVALATIASLALIGSTALPASAATGAFAKDDNPSLAELQGQRAAVQQKAAGKATQVNALKATDAQVSSALSALNTNVNAQQDRLEEAERAVAQAQADQAAAEAAQATKQSELDALTAQMKESAVDAYVSMGSANNIAVGTDDINDTVNKRTLMSVRANENIGLVEKFRSVQEDLEIQRGAAAAANTRATAGAAQVEGRLNELNKAYSEQQAFAAKVEARLNSALAEADSLAATDAQLSSSITSKQAEIAKAVAAQRAADSARAAQRAAQSKPALSGGGGNSGGGGGGGGGGGTPPNITGSGEIVNVGGIRIHQSMAGNLQGLLAAASAAGINFGGGGYRDPAGQIAVRRNNCGSSNYAIYEMPASSCSPPSARPGTSMHERGLAVDFTQGGSTLTRGSSGFAWMRANASSYGFFNLPSEPWHWSSNGN</sequence>
<name>A0A6J6TRW9_9ZZZZ</name>
<dbReference type="EMBL" id="CAEZYU010000079">
    <property type="protein sequence ID" value="CAB4749858.1"/>
    <property type="molecule type" value="Genomic_DNA"/>
</dbReference>
<evidence type="ECO:0000256" key="2">
    <source>
        <dbReference type="SAM" id="MobiDB-lite"/>
    </source>
</evidence>
<evidence type="ECO:0000259" key="3">
    <source>
        <dbReference type="Pfam" id="PF02557"/>
    </source>
</evidence>
<feature type="region of interest" description="Disordered" evidence="2">
    <location>
        <begin position="284"/>
        <end position="321"/>
    </location>
</feature>
<accession>A0A6J6TRW9</accession>
<dbReference type="InterPro" id="IPR009045">
    <property type="entry name" value="Zn_M74/Hedgehog-like"/>
</dbReference>